<dbReference type="OrthoDB" id="9799230at2"/>
<feature type="transmembrane region" description="Helical" evidence="5">
    <location>
        <begin position="508"/>
        <end position="526"/>
    </location>
</feature>
<dbReference type="SUPFAM" id="SSF48452">
    <property type="entry name" value="TPR-like"/>
    <property type="match status" value="1"/>
</dbReference>
<proteinExistence type="predicted"/>
<feature type="transmembrane region" description="Helical" evidence="5">
    <location>
        <begin position="12"/>
        <end position="32"/>
    </location>
</feature>
<organism evidence="7 8">
    <name type="scientific">Thermoclostridium stercorarium subsp. thermolacticum DSM 2910</name>
    <dbReference type="NCBI Taxonomy" id="1121336"/>
    <lineage>
        <taxon>Bacteria</taxon>
        <taxon>Bacillati</taxon>
        <taxon>Bacillota</taxon>
        <taxon>Clostridia</taxon>
        <taxon>Eubacteriales</taxon>
        <taxon>Oscillospiraceae</taxon>
        <taxon>Thermoclostridium</taxon>
    </lineage>
</organism>
<accession>A0A1B1YCK6</accession>
<evidence type="ECO:0000256" key="1">
    <source>
        <dbReference type="ARBA" id="ARBA00004141"/>
    </source>
</evidence>
<dbReference type="GO" id="GO:0016020">
    <property type="term" value="C:membrane"/>
    <property type="evidence" value="ECO:0007669"/>
    <property type="project" value="UniProtKB-SubCell"/>
</dbReference>
<dbReference type="SUPFAM" id="SSF101898">
    <property type="entry name" value="NHL repeat"/>
    <property type="match status" value="1"/>
</dbReference>
<dbReference type="GO" id="GO:0008270">
    <property type="term" value="F:zinc ion binding"/>
    <property type="evidence" value="ECO:0007669"/>
    <property type="project" value="UniProtKB-KW"/>
</dbReference>
<protein>
    <recommendedName>
        <fullName evidence="6">Yip1 domain-containing protein</fullName>
    </recommendedName>
</protein>
<keyword evidence="2 5" id="KW-0812">Transmembrane</keyword>
<dbReference type="RefSeq" id="WP_054632586.1">
    <property type="nucleotide sequence ID" value="NZ_CP014672.1"/>
</dbReference>
<dbReference type="PANTHER" id="PTHR24104:SF25">
    <property type="entry name" value="PROTEIN LIN-41"/>
    <property type="match status" value="1"/>
</dbReference>
<dbReference type="CDD" id="cd05819">
    <property type="entry name" value="NHL"/>
    <property type="match status" value="1"/>
</dbReference>
<dbReference type="Pfam" id="PF04893">
    <property type="entry name" value="Yip1"/>
    <property type="match status" value="1"/>
</dbReference>
<comment type="subcellular location">
    <subcellularLocation>
        <location evidence="1">Membrane</location>
        <topology evidence="1">Multi-pass membrane protein</topology>
    </subcellularLocation>
</comment>
<sequence>MKRFERRLLPKLMAGLITFASAFWLNGLYVMADIPYKTFTLDGYGRVVETQSAYIPVKTINKVGEHSFRNASDMKITADGEIYIADTGGKRILVTDIDGNLLEIYGEGVLNEPTGIFVTDDKYLYVADKGAQKVIVMDRAGKVVNEYAKPDHPLYGKGVEFKPQKLVVDAKGIMYIICEGNTNGIVQISPAGGGTFLGYYGTNLTSVTFLDIFRRAILTEEQLAKLPKNLPKTPKNLFIDKKGLIYTVTQGGSEDNTGLRKLNVAGKNLIQAVYVDPLPSAVSVGNYENIYVVSEQGYVYEYNKDGSLLFIFGGKDSGRLRIGLFQKAVAVDVDKNDNVFVLDQEKNEIQVFKPTEFTNLVHEALYLYQSGKYNESMLPLQEVLRMNSLFDYANQAIGQAYLQEGNYSEAMRYFRMAKDTAGYSDAYWEVRNIWLQNNLVTILLVLVLIGALWKLVKSIREKYGLFSRAAAAAVSFKNRPLVSRLNYTWYFIRHPIDGCYGIKMENKASYLCANILLTLFIIVFLIDKYATGFIVKTIPDGRYEIFSDIGGIIAFFLLLTACSYLVCAINDGEATFRQLYAAYAYSLGPYLVIKILVVLLSNVITYNEIFLVEFSNFFLYLWISVLLFIAVKEINGYSVKETVKVILLTAFFALIVVLLIFIMYVLTTQVYDFIEAIIGEAVYRFEKS</sequence>
<reference evidence="7 8" key="1">
    <citation type="submission" date="2016-02" db="EMBL/GenBank/DDBJ databases">
        <title>Comparison of Clostridium stercorarium subspecies using comparative genomics and transcriptomics.</title>
        <authorList>
            <person name="Schellenberg J."/>
            <person name="Thallinger G."/>
            <person name="Levin D.B."/>
            <person name="Zhang X."/>
            <person name="Alvare G."/>
            <person name="Fristensky B."/>
            <person name="Sparling R."/>
        </authorList>
    </citation>
    <scope>NUCLEOTIDE SEQUENCE [LARGE SCALE GENOMIC DNA]</scope>
    <source>
        <strain evidence="7 8">DSM 2910</strain>
    </source>
</reference>
<evidence type="ECO:0000256" key="5">
    <source>
        <dbReference type="SAM" id="Phobius"/>
    </source>
</evidence>
<dbReference type="EMBL" id="CP014672">
    <property type="protein sequence ID" value="ANW98496.1"/>
    <property type="molecule type" value="Genomic_DNA"/>
</dbReference>
<evidence type="ECO:0000259" key="6">
    <source>
        <dbReference type="Pfam" id="PF04893"/>
    </source>
</evidence>
<keyword evidence="4 5" id="KW-0472">Membrane</keyword>
<dbReference type="Gene3D" id="2.120.10.30">
    <property type="entry name" value="TolB, C-terminal domain"/>
    <property type="match status" value="2"/>
</dbReference>
<feature type="transmembrane region" description="Helical" evidence="5">
    <location>
        <begin position="579"/>
        <end position="604"/>
    </location>
</feature>
<dbReference type="AlphaFoldDB" id="A0A1B1YCK6"/>
<dbReference type="InterPro" id="IPR006977">
    <property type="entry name" value="Yip1_dom"/>
</dbReference>
<gene>
    <name evidence="7" type="ORF">CSTERTH_05295</name>
</gene>
<dbReference type="InterPro" id="IPR050952">
    <property type="entry name" value="TRIM-NHL_E3_ligases"/>
</dbReference>
<dbReference type="Proteomes" id="UP000092971">
    <property type="component" value="Chromosome"/>
</dbReference>
<feature type="transmembrane region" description="Helical" evidence="5">
    <location>
        <begin position="546"/>
        <end position="567"/>
    </location>
</feature>
<name>A0A1B1YCK6_THEST</name>
<feature type="domain" description="Yip1" evidence="6">
    <location>
        <begin position="511"/>
        <end position="660"/>
    </location>
</feature>
<feature type="transmembrane region" description="Helical" evidence="5">
    <location>
        <begin position="610"/>
        <end position="631"/>
    </location>
</feature>
<keyword evidence="3 5" id="KW-1133">Transmembrane helix</keyword>
<feature type="transmembrane region" description="Helical" evidence="5">
    <location>
        <begin position="439"/>
        <end position="456"/>
    </location>
</feature>
<evidence type="ECO:0000313" key="7">
    <source>
        <dbReference type="EMBL" id="ANW98496.1"/>
    </source>
</evidence>
<evidence type="ECO:0000256" key="4">
    <source>
        <dbReference type="ARBA" id="ARBA00023136"/>
    </source>
</evidence>
<dbReference type="PANTHER" id="PTHR24104">
    <property type="entry name" value="E3 UBIQUITIN-PROTEIN LIGASE NHLRC1-RELATED"/>
    <property type="match status" value="1"/>
</dbReference>
<feature type="transmembrane region" description="Helical" evidence="5">
    <location>
        <begin position="643"/>
        <end position="666"/>
    </location>
</feature>
<evidence type="ECO:0000256" key="2">
    <source>
        <dbReference type="ARBA" id="ARBA00022692"/>
    </source>
</evidence>
<evidence type="ECO:0000256" key="3">
    <source>
        <dbReference type="ARBA" id="ARBA00022989"/>
    </source>
</evidence>
<dbReference type="InterPro" id="IPR011990">
    <property type="entry name" value="TPR-like_helical_dom_sf"/>
</dbReference>
<evidence type="ECO:0000313" key="8">
    <source>
        <dbReference type="Proteomes" id="UP000092971"/>
    </source>
</evidence>
<dbReference type="InterPro" id="IPR011042">
    <property type="entry name" value="6-blade_b-propeller_TolB-like"/>
</dbReference>